<feature type="signal peptide" evidence="2">
    <location>
        <begin position="1"/>
        <end position="26"/>
    </location>
</feature>
<dbReference type="AlphaFoldDB" id="A0A444Z1L6"/>
<keyword evidence="1 2" id="KW-0732">Signal</keyword>
<organism evidence="3 4">
    <name type="scientific">Arachis hypogaea</name>
    <name type="common">Peanut</name>
    <dbReference type="NCBI Taxonomy" id="3818"/>
    <lineage>
        <taxon>Eukaryota</taxon>
        <taxon>Viridiplantae</taxon>
        <taxon>Streptophyta</taxon>
        <taxon>Embryophyta</taxon>
        <taxon>Tracheophyta</taxon>
        <taxon>Spermatophyta</taxon>
        <taxon>Magnoliopsida</taxon>
        <taxon>eudicotyledons</taxon>
        <taxon>Gunneridae</taxon>
        <taxon>Pentapetalae</taxon>
        <taxon>rosids</taxon>
        <taxon>fabids</taxon>
        <taxon>Fabales</taxon>
        <taxon>Fabaceae</taxon>
        <taxon>Papilionoideae</taxon>
        <taxon>50 kb inversion clade</taxon>
        <taxon>dalbergioids sensu lato</taxon>
        <taxon>Dalbergieae</taxon>
        <taxon>Pterocarpus clade</taxon>
        <taxon>Arachis</taxon>
    </lineage>
</organism>
<evidence type="ECO:0000313" key="4">
    <source>
        <dbReference type="Proteomes" id="UP000289738"/>
    </source>
</evidence>
<dbReference type="PANTHER" id="PTHR33184:SF72">
    <property type="entry name" value="BETA-1,3-N-ACETYLGLUCOSAMINYLTRANSFERASE FAMILY PROTEIN"/>
    <property type="match status" value="1"/>
</dbReference>
<gene>
    <name evidence="3" type="ORF">Ahy_B05g075631</name>
</gene>
<dbReference type="STRING" id="3818.A0A444Z1L6"/>
<evidence type="ECO:0000256" key="1">
    <source>
        <dbReference type="ARBA" id="ARBA00022729"/>
    </source>
</evidence>
<evidence type="ECO:0000256" key="2">
    <source>
        <dbReference type="SAM" id="SignalP"/>
    </source>
</evidence>
<dbReference type="Gramene" id="arahy.Tifrunner.gnm2.ann2.Ah15g398800.1">
    <property type="protein sequence ID" value="arahy.Tifrunner.gnm2.ann2.Ah15g398800.1-CDS"/>
    <property type="gene ID" value="arahy.Tifrunner.gnm2.ann2.Ah15g398800"/>
</dbReference>
<dbReference type="InterPro" id="IPR040361">
    <property type="entry name" value="TPD1"/>
</dbReference>
<feature type="chain" id="PRO_5019068178" evidence="2">
    <location>
        <begin position="27"/>
        <end position="125"/>
    </location>
</feature>
<dbReference type="PANTHER" id="PTHR33184">
    <property type="entry name" value="PROTEIN TAPETUM DETERMINANT 1-LIKE-RELATED"/>
    <property type="match status" value="1"/>
</dbReference>
<dbReference type="Proteomes" id="UP000289738">
    <property type="component" value="Chromosome B05"/>
</dbReference>
<evidence type="ECO:0000313" key="3">
    <source>
        <dbReference type="EMBL" id="RYR08082.1"/>
    </source>
</evidence>
<keyword evidence="4" id="KW-1185">Reference proteome</keyword>
<dbReference type="EMBL" id="SDMP01000015">
    <property type="protein sequence ID" value="RYR08082.1"/>
    <property type="molecule type" value="Genomic_DNA"/>
</dbReference>
<reference evidence="3 4" key="1">
    <citation type="submission" date="2019-01" db="EMBL/GenBank/DDBJ databases">
        <title>Sequencing of cultivated peanut Arachis hypogaea provides insights into genome evolution and oil improvement.</title>
        <authorList>
            <person name="Chen X."/>
        </authorList>
    </citation>
    <scope>NUCLEOTIDE SEQUENCE [LARGE SCALE GENOMIC DNA]</scope>
    <source>
        <strain evidence="4">cv. Fuhuasheng</strain>
        <tissue evidence="3">Leaves</tissue>
    </source>
</reference>
<proteinExistence type="predicted"/>
<comment type="caution">
    <text evidence="3">The sequence shown here is derived from an EMBL/GenBank/DDBJ whole genome shotgun (WGS) entry which is preliminary data.</text>
</comment>
<dbReference type="OrthoDB" id="600752at2759"/>
<dbReference type="GO" id="GO:0001709">
    <property type="term" value="P:cell fate determination"/>
    <property type="evidence" value="ECO:0007669"/>
    <property type="project" value="TreeGrafter"/>
</dbReference>
<dbReference type="Pfam" id="PF24068">
    <property type="entry name" value="TPD1_C"/>
    <property type="match status" value="1"/>
</dbReference>
<sequence length="125" mass="13949">MGAMNNKVITLISIFFFLAFISQCYGECQLSGLKLEQESEGKINGTEEFRVWLTTECPCKFANVLLSCSGFKSKESINPAILKIQGNTCLINDGYPVTMYHPVTFTYSWADTPFPFHVATAKVIC</sequence>
<accession>A0A444Z1L6</accession>
<name>A0A444Z1L6_ARAHY</name>
<protein>
    <submittedName>
        <fullName evidence="3">Uncharacterized protein</fullName>
    </submittedName>
</protein>